<evidence type="ECO:0000256" key="10">
    <source>
        <dbReference type="ARBA" id="ARBA00022525"/>
    </source>
</evidence>
<evidence type="ECO:0000259" key="25">
    <source>
        <dbReference type="PROSITE" id="PS50102"/>
    </source>
</evidence>
<dbReference type="FunFam" id="3.30.70.330:FF:000300">
    <property type="entry name" value="Interferon-induced protein 35"/>
    <property type="match status" value="1"/>
</dbReference>
<dbReference type="InterPro" id="IPR008991">
    <property type="entry name" value="Translation_prot_SH3-like_sf"/>
</dbReference>
<evidence type="ECO:0000313" key="27">
    <source>
        <dbReference type="EMBL" id="KAK6311997.1"/>
    </source>
</evidence>
<dbReference type="Proteomes" id="UP001356427">
    <property type="component" value="Unassembled WGS sequence"/>
</dbReference>
<dbReference type="PANTHER" id="PTHR15591">
    <property type="entry name" value="RUN AND SH3 DOMAIN CONTAINING"/>
    <property type="match status" value="1"/>
</dbReference>
<keyword evidence="15 23" id="KW-0175">Coiled coil</keyword>
<dbReference type="InterPro" id="IPR058732">
    <property type="entry name" value="RUNDC1_M"/>
</dbReference>
<keyword evidence="14" id="KW-0689">Ribosomal protein</keyword>
<dbReference type="CDD" id="cd06090">
    <property type="entry name" value="KOW_RPL27"/>
    <property type="match status" value="1"/>
</dbReference>
<dbReference type="EMBL" id="JAGTTL010000015">
    <property type="protein sequence ID" value="KAK6311997.1"/>
    <property type="molecule type" value="Genomic_DNA"/>
</dbReference>
<feature type="region of interest" description="Disordered" evidence="24">
    <location>
        <begin position="1"/>
        <end position="53"/>
    </location>
</feature>
<evidence type="ECO:0000256" key="20">
    <source>
        <dbReference type="ARBA" id="ARBA00055063"/>
    </source>
</evidence>
<keyword evidence="9" id="KW-0963">Cytoplasm</keyword>
<evidence type="ECO:0000256" key="9">
    <source>
        <dbReference type="ARBA" id="ARBA00022490"/>
    </source>
</evidence>
<dbReference type="PROSITE" id="PS50102">
    <property type="entry name" value="RRM"/>
    <property type="match status" value="1"/>
</dbReference>
<keyword evidence="11" id="KW-0597">Phosphoprotein</keyword>
<feature type="domain" description="RRM" evidence="25">
    <location>
        <begin position="916"/>
        <end position="998"/>
    </location>
</feature>
<evidence type="ECO:0000256" key="13">
    <source>
        <dbReference type="ARBA" id="ARBA00022859"/>
    </source>
</evidence>
<dbReference type="GO" id="GO:0005829">
    <property type="term" value="C:cytosol"/>
    <property type="evidence" value="ECO:0007669"/>
    <property type="project" value="UniProtKB-SubCell"/>
</dbReference>
<feature type="region of interest" description="Disordered" evidence="24">
    <location>
        <begin position="256"/>
        <end position="287"/>
    </location>
</feature>
<evidence type="ECO:0000256" key="12">
    <source>
        <dbReference type="ARBA" id="ARBA00022588"/>
    </source>
</evidence>
<keyword evidence="16" id="KW-0539">Nucleus</keyword>
<dbReference type="GO" id="GO:0005840">
    <property type="term" value="C:ribosome"/>
    <property type="evidence" value="ECO:0007669"/>
    <property type="project" value="UniProtKB-KW"/>
</dbReference>
<feature type="domain" description="RUN" evidence="26">
    <location>
        <begin position="377"/>
        <end position="558"/>
    </location>
</feature>
<comment type="function">
    <text evidence="1">Component of the large ribosomal subunit.</text>
</comment>
<dbReference type="FunFam" id="2.30.30.770:FF:000001">
    <property type="entry name" value="60S ribosomal protein L27"/>
    <property type="match status" value="1"/>
</dbReference>
<comment type="subunit">
    <text evidence="8">Component of the large ribosomal subunit.</text>
</comment>
<evidence type="ECO:0000256" key="7">
    <source>
        <dbReference type="ARBA" id="ARBA00010081"/>
    </source>
</evidence>
<dbReference type="PROSITE" id="PS50826">
    <property type="entry name" value="RUN"/>
    <property type="match status" value="1"/>
</dbReference>
<keyword evidence="28" id="KW-1185">Reference proteome</keyword>
<dbReference type="Pfam" id="PF26030">
    <property type="entry name" value="RUNDC1"/>
    <property type="match status" value="1"/>
</dbReference>
<keyword evidence="10" id="KW-0964">Secreted</keyword>
<evidence type="ECO:0000256" key="24">
    <source>
        <dbReference type="SAM" id="MobiDB-lite"/>
    </source>
</evidence>
<dbReference type="InterPro" id="IPR012677">
    <property type="entry name" value="Nucleotide-bd_a/b_plait_sf"/>
</dbReference>
<dbReference type="SMART" id="SM00593">
    <property type="entry name" value="RUN"/>
    <property type="match status" value="1"/>
</dbReference>
<feature type="compositionally biased region" description="Polar residues" evidence="24">
    <location>
        <begin position="262"/>
        <end position="272"/>
    </location>
</feature>
<dbReference type="GO" id="GO:0003723">
    <property type="term" value="F:RNA binding"/>
    <property type="evidence" value="ECO:0007669"/>
    <property type="project" value="UniProtKB-UniRule"/>
</dbReference>
<dbReference type="InterPro" id="IPR037213">
    <property type="entry name" value="Run_dom_sf"/>
</dbReference>
<evidence type="ECO:0000256" key="17">
    <source>
        <dbReference type="ARBA" id="ARBA00023274"/>
    </source>
</evidence>
<reference evidence="27 28" key="1">
    <citation type="submission" date="2021-04" db="EMBL/GenBank/DDBJ databases">
        <authorList>
            <person name="De Guttry C."/>
            <person name="Zahm M."/>
            <person name="Klopp C."/>
            <person name="Cabau C."/>
            <person name="Louis A."/>
            <person name="Berthelot C."/>
            <person name="Parey E."/>
            <person name="Roest Crollius H."/>
            <person name="Montfort J."/>
            <person name="Robinson-Rechavi M."/>
            <person name="Bucao C."/>
            <person name="Bouchez O."/>
            <person name="Gislard M."/>
            <person name="Lluch J."/>
            <person name="Milhes M."/>
            <person name="Lampietro C."/>
            <person name="Lopez Roques C."/>
            <person name="Donnadieu C."/>
            <person name="Braasch I."/>
            <person name="Desvignes T."/>
            <person name="Postlethwait J."/>
            <person name="Bobe J."/>
            <person name="Wedekind C."/>
            <person name="Guiguen Y."/>
        </authorList>
    </citation>
    <scope>NUCLEOTIDE SEQUENCE [LARGE SCALE GENOMIC DNA]</scope>
    <source>
        <strain evidence="27">Cs_M1</strain>
        <tissue evidence="27">Blood</tissue>
    </source>
</reference>
<sequence>MSTEELSTSDSEAAFAGAGERWAPVGAVASPEDESGKGYAVEPRRKGSAAAGETEMAARLRKLEDEQGLLNSSLLALTSHFAQVQFRLKQIVHAQTDEKERMLVELEEFAFKGCPHVVGCRAQDTQQLENASEREKRERLEVQREKQKELIVQLKTQLDDLERYAYQEGSYDSLPQSVVMERQKVIIDELIKKLDVNFNEDIGNLTPEELRQRVDAAIAQIVNPARVKEQLVDQLKTQIRDLEMFINFIQDEVGNPLLSDGEPSQQPRTAGPNTRAPGGRKKMDPEQAQKMRQTGLQLIQRALAVLQIFAVSQFGCGAGYVPQSMWSQGEGGQDYGPLLQRLEGAVDRVRVQASCRQPSVDHVVSYNSSLALGSRDELTASVRKELAIALRDLLAHGLYSPSQGMSLVLAPISCLLPYRPGPTTIHPWELFVKYYHSKNGKAFVESPARQLSQSFSLPVAGNPVTVTPKQSLLWAIHSVLLEHDRYKRGADSEFKALVCMALNEQRLVSWLNLLCKSGALVHPHYQHWSYMAQTGFEGALHILGRISHLKFNLPVDLARWPQNSTKMGKFMKPGKVVMVLAGRYAGRKAVIVKNIDDGTSDRPYSHALVSGIDRYPRKVTTTMGKKKVAKRSKIKAFVKVYNYNHLMPTRYSVDIPLDKTVVNKDVFRDPALKRKARREAKIKFEERYKTGKNKCRATSCRNLPCPIEETETERKRRTITQQLTTISVNSPTVMCDEDFSLVTDTQGSQNTLDGILNAISKCKVQHSQLLKEQQDLSKARDDQEDLAEQFRQRTVKLRTSLEEDDNNQARDVDSERKKQQTDVSTAAVPEKKVVFTGMTGDGANALNFDVKPHIVYPMEEGTALITFEEELVAQKILSLREHKVDLGGDCAITLEAKLIQLLVPCQVEMDTEVCSRRVLVSNLPKKVGEDRLLDKLEIHFAKRKNGGGEVEESDMLHDSGNVVITFTENNVAKGLTDKQYHDVEFEKGRKHSVKVTPFLNGEITSFQTRLSACGRTVLLTGIPAIMEQENLQDLLEIHFQKTSNGGGEVDAFLYNPMGQHTLALFKEDCPTEDQSQ</sequence>
<dbReference type="SUPFAM" id="SSF140741">
    <property type="entry name" value="RUN domain-like"/>
    <property type="match status" value="1"/>
</dbReference>
<proteinExistence type="inferred from homology"/>
<dbReference type="InterPro" id="IPR001141">
    <property type="entry name" value="Ribosomal_eL27"/>
</dbReference>
<evidence type="ECO:0000256" key="4">
    <source>
        <dbReference type="ARBA" id="ARBA00004514"/>
    </source>
</evidence>
<evidence type="ECO:0000256" key="2">
    <source>
        <dbReference type="ARBA" id="ARBA00004123"/>
    </source>
</evidence>
<dbReference type="InterPro" id="IPR009909">
    <property type="entry name" value="Nmi/IFP35_dom"/>
</dbReference>
<keyword evidence="13" id="KW-0391">Immunity</keyword>
<dbReference type="Pfam" id="PF01777">
    <property type="entry name" value="Ribosomal_L27e"/>
    <property type="match status" value="1"/>
</dbReference>
<evidence type="ECO:0000256" key="19">
    <source>
        <dbReference type="ARBA" id="ARBA00035329"/>
    </source>
</evidence>
<dbReference type="SUPFAM" id="SSF50104">
    <property type="entry name" value="Translation proteins SH3-like domain"/>
    <property type="match status" value="1"/>
</dbReference>
<dbReference type="GO" id="GO:0006412">
    <property type="term" value="P:translation"/>
    <property type="evidence" value="ECO:0007669"/>
    <property type="project" value="InterPro"/>
</dbReference>
<evidence type="ECO:0000256" key="18">
    <source>
        <dbReference type="ARBA" id="ARBA00035224"/>
    </source>
</evidence>
<dbReference type="InterPro" id="IPR047343">
    <property type="entry name" value="RUSC1_2"/>
</dbReference>
<dbReference type="InterPro" id="IPR041991">
    <property type="entry name" value="Ribosomal_eL27_KOW"/>
</dbReference>
<dbReference type="InterPro" id="IPR005824">
    <property type="entry name" value="KOW"/>
</dbReference>
<dbReference type="Gene3D" id="3.30.70.330">
    <property type="match status" value="1"/>
</dbReference>
<evidence type="ECO:0000256" key="14">
    <source>
        <dbReference type="ARBA" id="ARBA00022980"/>
    </source>
</evidence>
<evidence type="ECO:0000256" key="23">
    <source>
        <dbReference type="SAM" id="Coils"/>
    </source>
</evidence>
<dbReference type="GO" id="GO:0045087">
    <property type="term" value="P:innate immune response"/>
    <property type="evidence" value="ECO:0007669"/>
    <property type="project" value="UniProtKB-KW"/>
</dbReference>
<comment type="function">
    <text evidence="20">May play a role as p53/TP53 inhibitor and thus may have oncogenic activity.</text>
</comment>
<feature type="compositionally biased region" description="Basic and acidic residues" evidence="24">
    <location>
        <begin position="807"/>
        <end position="820"/>
    </location>
</feature>
<evidence type="ECO:0000256" key="3">
    <source>
        <dbReference type="ARBA" id="ARBA00004427"/>
    </source>
</evidence>
<evidence type="ECO:0000256" key="16">
    <source>
        <dbReference type="ARBA" id="ARBA00023242"/>
    </source>
</evidence>
<dbReference type="FunFam" id="1.20.58.900:FF:000012">
    <property type="entry name" value="RUN domain-containing protein 1"/>
    <property type="match status" value="1"/>
</dbReference>
<keyword evidence="17" id="KW-0687">Ribonucleoprotein</keyword>
<dbReference type="GO" id="GO:0005634">
    <property type="term" value="C:nucleus"/>
    <property type="evidence" value="ECO:0007669"/>
    <property type="project" value="UniProtKB-SubCell"/>
</dbReference>
<dbReference type="Pfam" id="PF00467">
    <property type="entry name" value="KOW"/>
    <property type="match status" value="1"/>
</dbReference>
<dbReference type="InterPro" id="IPR004012">
    <property type="entry name" value="Run_dom"/>
</dbReference>
<feature type="compositionally biased region" description="Polar residues" evidence="24">
    <location>
        <begin position="1"/>
        <end position="11"/>
    </location>
</feature>
<comment type="subcellular location">
    <subcellularLocation>
        <location evidence="4">Cytoplasm</location>
        <location evidence="4">Cytosol</location>
    </subcellularLocation>
    <subcellularLocation>
        <location evidence="2">Nucleus</location>
    </subcellularLocation>
    <subcellularLocation>
        <location evidence="3">Rough endoplasmic reticulum</location>
    </subcellularLocation>
    <subcellularLocation>
        <location evidence="5">Secreted</location>
    </subcellularLocation>
</comment>
<feature type="coiled-coil region" evidence="23">
    <location>
        <begin position="125"/>
        <end position="164"/>
    </location>
</feature>
<evidence type="ECO:0000256" key="22">
    <source>
        <dbReference type="PROSITE-ProRule" id="PRU00176"/>
    </source>
</evidence>
<dbReference type="GO" id="GO:0003735">
    <property type="term" value="F:structural constituent of ribosome"/>
    <property type="evidence" value="ECO:0007669"/>
    <property type="project" value="InterPro"/>
</dbReference>
<dbReference type="Gene3D" id="1.20.58.900">
    <property type="match status" value="1"/>
</dbReference>
<evidence type="ECO:0000256" key="1">
    <source>
        <dbReference type="ARBA" id="ARBA00002814"/>
    </source>
</evidence>
<dbReference type="GO" id="GO:0005615">
    <property type="term" value="C:extracellular space"/>
    <property type="evidence" value="ECO:0007669"/>
    <property type="project" value="UniProtKB-ARBA"/>
</dbReference>
<dbReference type="CDD" id="cd17683">
    <property type="entry name" value="RUN_RUNDC1"/>
    <property type="match status" value="1"/>
</dbReference>
<name>A0AAN8LNY0_9TELE</name>
<dbReference type="InterPro" id="IPR000504">
    <property type="entry name" value="RRM_dom"/>
</dbReference>
<evidence type="ECO:0000256" key="15">
    <source>
        <dbReference type="ARBA" id="ARBA00023054"/>
    </source>
</evidence>
<comment type="similarity">
    <text evidence="6">Belongs to the eukaryotic ribosomal protein eL27 family.</text>
</comment>
<keyword evidence="22" id="KW-0694">RNA-binding</keyword>
<dbReference type="GO" id="GO:0045088">
    <property type="term" value="P:regulation of innate immune response"/>
    <property type="evidence" value="ECO:0007669"/>
    <property type="project" value="UniProtKB-ARBA"/>
</dbReference>
<evidence type="ECO:0000256" key="5">
    <source>
        <dbReference type="ARBA" id="ARBA00004613"/>
    </source>
</evidence>
<gene>
    <name evidence="27" type="ORF">J4Q44_G00176610</name>
</gene>
<organism evidence="27 28">
    <name type="scientific">Coregonus suidteri</name>
    <dbReference type="NCBI Taxonomy" id="861788"/>
    <lineage>
        <taxon>Eukaryota</taxon>
        <taxon>Metazoa</taxon>
        <taxon>Chordata</taxon>
        <taxon>Craniata</taxon>
        <taxon>Vertebrata</taxon>
        <taxon>Euteleostomi</taxon>
        <taxon>Actinopterygii</taxon>
        <taxon>Neopterygii</taxon>
        <taxon>Teleostei</taxon>
        <taxon>Protacanthopterygii</taxon>
        <taxon>Salmoniformes</taxon>
        <taxon>Salmonidae</taxon>
        <taxon>Coregoninae</taxon>
        <taxon>Coregonus</taxon>
    </lineage>
</organism>
<evidence type="ECO:0000256" key="21">
    <source>
        <dbReference type="ARBA" id="ARBA00072888"/>
    </source>
</evidence>
<accession>A0AAN8LNY0</accession>
<evidence type="ECO:0000313" key="28">
    <source>
        <dbReference type="Proteomes" id="UP001356427"/>
    </source>
</evidence>
<comment type="caution">
    <text evidence="27">The sequence shown here is derived from an EMBL/GenBank/DDBJ whole genome shotgun (WGS) entry which is preliminary data.</text>
</comment>
<dbReference type="PANTHER" id="PTHR15591:SF19">
    <property type="entry name" value="RUN DOMAIN-CONTAINING PROTEIN 1 ISOFORM X1"/>
    <property type="match status" value="1"/>
</dbReference>
<evidence type="ECO:0000256" key="11">
    <source>
        <dbReference type="ARBA" id="ARBA00022553"/>
    </source>
</evidence>
<protein>
    <recommendedName>
        <fullName evidence="18">Large ribosomal subunit protein eL27</fullName>
    </recommendedName>
    <alternativeName>
        <fullName evidence="19">60S ribosomal protein L27</fullName>
    </alternativeName>
    <alternativeName>
        <fullName evidence="21">RUN domain-containing protein 1</fullName>
    </alternativeName>
</protein>
<evidence type="ECO:0000259" key="26">
    <source>
        <dbReference type="PROSITE" id="PS50826"/>
    </source>
</evidence>
<evidence type="ECO:0000256" key="6">
    <source>
        <dbReference type="ARBA" id="ARBA00009124"/>
    </source>
</evidence>
<keyword evidence="12" id="KW-0399">Innate immunity</keyword>
<dbReference type="InterPro" id="IPR038655">
    <property type="entry name" value="Ribosomal_eL27_sf"/>
</dbReference>
<dbReference type="Pfam" id="PF02759">
    <property type="entry name" value="RUN"/>
    <property type="match status" value="1"/>
</dbReference>
<feature type="region of interest" description="Disordered" evidence="24">
    <location>
        <begin position="797"/>
        <end position="823"/>
    </location>
</feature>
<dbReference type="AlphaFoldDB" id="A0AAN8LNY0"/>
<dbReference type="Gene3D" id="2.30.30.770">
    <property type="match status" value="1"/>
</dbReference>
<comment type="similarity">
    <text evidence="7">Belongs to the NMI family.</text>
</comment>
<dbReference type="Pfam" id="PF07292">
    <property type="entry name" value="NID"/>
    <property type="match status" value="2"/>
</dbReference>
<dbReference type="GO" id="GO:1990904">
    <property type="term" value="C:ribonucleoprotein complex"/>
    <property type="evidence" value="ECO:0007669"/>
    <property type="project" value="UniProtKB-KW"/>
</dbReference>
<dbReference type="SMART" id="SM00739">
    <property type="entry name" value="KOW"/>
    <property type="match status" value="1"/>
</dbReference>
<dbReference type="GO" id="GO:0005791">
    <property type="term" value="C:rough endoplasmic reticulum"/>
    <property type="evidence" value="ECO:0007669"/>
    <property type="project" value="UniProtKB-SubCell"/>
</dbReference>
<evidence type="ECO:0000256" key="8">
    <source>
        <dbReference type="ARBA" id="ARBA00011133"/>
    </source>
</evidence>